<keyword evidence="2" id="KW-1185">Reference proteome</keyword>
<name>A0A7W9GEG6_9ACTN</name>
<sequence length="34" mass="3536">MPGSVCSSMGPTVACKGGSRMGEEIRNLLRAIAR</sequence>
<protein>
    <submittedName>
        <fullName evidence="1">Uncharacterized protein</fullName>
    </submittedName>
</protein>
<organism evidence="1 2">
    <name type="scientific">Nonomuraea jabiensis</name>
    <dbReference type="NCBI Taxonomy" id="882448"/>
    <lineage>
        <taxon>Bacteria</taxon>
        <taxon>Bacillati</taxon>
        <taxon>Actinomycetota</taxon>
        <taxon>Actinomycetes</taxon>
        <taxon>Streptosporangiales</taxon>
        <taxon>Streptosporangiaceae</taxon>
        <taxon>Nonomuraea</taxon>
    </lineage>
</organism>
<accession>A0A7W9GEG6</accession>
<gene>
    <name evidence="1" type="ORF">HD596_009075</name>
</gene>
<proteinExistence type="predicted"/>
<evidence type="ECO:0000313" key="1">
    <source>
        <dbReference type="EMBL" id="MBB5782319.1"/>
    </source>
</evidence>
<evidence type="ECO:0000313" key="2">
    <source>
        <dbReference type="Proteomes" id="UP000579153"/>
    </source>
</evidence>
<dbReference type="Proteomes" id="UP000579153">
    <property type="component" value="Unassembled WGS sequence"/>
</dbReference>
<dbReference type="EMBL" id="JACHMB010000001">
    <property type="protein sequence ID" value="MBB5782319.1"/>
    <property type="molecule type" value="Genomic_DNA"/>
</dbReference>
<comment type="caution">
    <text evidence="1">The sequence shown here is derived from an EMBL/GenBank/DDBJ whole genome shotgun (WGS) entry which is preliminary data.</text>
</comment>
<dbReference type="AlphaFoldDB" id="A0A7W9GEG6"/>
<reference evidence="1 2" key="1">
    <citation type="submission" date="2020-08" db="EMBL/GenBank/DDBJ databases">
        <title>Sequencing the genomes of 1000 actinobacteria strains.</title>
        <authorList>
            <person name="Klenk H.-P."/>
        </authorList>
    </citation>
    <scope>NUCLEOTIDE SEQUENCE [LARGE SCALE GENOMIC DNA]</scope>
    <source>
        <strain evidence="1 2">DSM 45507</strain>
    </source>
</reference>